<keyword evidence="1" id="KW-1133">Transmembrane helix</keyword>
<keyword evidence="1" id="KW-0472">Membrane</keyword>
<sequence length="232" mass="26129">MKSIGHINLMYLLINIFSVIVGLIGLVMYCILGYFGKGGSASWLGYNENDTGLGPISRKILTFSDNFSNIKNILLSLLILTITVFLLLSSINIIKDYESVSNKLYWMIGAFCLIAILSMFFLFFSKENRGLRIKKAFGSTYICLFFSSISFFIVYSIYINLKNLLNDKPEQIAILVLSLVSVCVSLIGLIIMLTKSNEGVKFRERKKSDGEMSNVIFRISESSNRSSGFLYQ</sequence>
<dbReference type="AlphaFoldDB" id="A0A6C0DHC4"/>
<name>A0A6C0DHC4_9ZZZZ</name>
<feature type="transmembrane region" description="Helical" evidence="1">
    <location>
        <begin position="73"/>
        <end position="93"/>
    </location>
</feature>
<evidence type="ECO:0000256" key="1">
    <source>
        <dbReference type="SAM" id="Phobius"/>
    </source>
</evidence>
<protein>
    <submittedName>
        <fullName evidence="2">Uncharacterized protein</fullName>
    </submittedName>
</protein>
<dbReference type="EMBL" id="MN739621">
    <property type="protein sequence ID" value="QHT16356.1"/>
    <property type="molecule type" value="Genomic_DNA"/>
</dbReference>
<feature type="transmembrane region" description="Helical" evidence="1">
    <location>
        <begin position="136"/>
        <end position="159"/>
    </location>
</feature>
<feature type="transmembrane region" description="Helical" evidence="1">
    <location>
        <begin position="105"/>
        <end position="124"/>
    </location>
</feature>
<keyword evidence="1" id="KW-0812">Transmembrane</keyword>
<accession>A0A6C0DHC4</accession>
<feature type="transmembrane region" description="Helical" evidence="1">
    <location>
        <begin position="171"/>
        <end position="193"/>
    </location>
</feature>
<proteinExistence type="predicted"/>
<feature type="transmembrane region" description="Helical" evidence="1">
    <location>
        <begin position="12"/>
        <end position="35"/>
    </location>
</feature>
<reference evidence="2" key="1">
    <citation type="journal article" date="2020" name="Nature">
        <title>Giant virus diversity and host interactions through global metagenomics.</title>
        <authorList>
            <person name="Schulz F."/>
            <person name="Roux S."/>
            <person name="Paez-Espino D."/>
            <person name="Jungbluth S."/>
            <person name="Walsh D.A."/>
            <person name="Denef V.J."/>
            <person name="McMahon K.D."/>
            <person name="Konstantinidis K.T."/>
            <person name="Eloe-Fadrosh E.A."/>
            <person name="Kyrpides N.C."/>
            <person name="Woyke T."/>
        </authorList>
    </citation>
    <scope>NUCLEOTIDE SEQUENCE</scope>
    <source>
        <strain evidence="2">GVMAG-M-3300023174-182</strain>
    </source>
</reference>
<organism evidence="2">
    <name type="scientific">viral metagenome</name>
    <dbReference type="NCBI Taxonomy" id="1070528"/>
    <lineage>
        <taxon>unclassified sequences</taxon>
        <taxon>metagenomes</taxon>
        <taxon>organismal metagenomes</taxon>
    </lineage>
</organism>
<evidence type="ECO:0000313" key="2">
    <source>
        <dbReference type="EMBL" id="QHT16356.1"/>
    </source>
</evidence>